<dbReference type="GO" id="GO:0044272">
    <property type="term" value="P:sulfur compound biosynthetic process"/>
    <property type="evidence" value="ECO:0007669"/>
    <property type="project" value="UniProtKB-ARBA"/>
</dbReference>
<keyword evidence="6" id="KW-1185">Reference proteome</keyword>
<dbReference type="OrthoDB" id="9808024at2"/>
<evidence type="ECO:0000256" key="1">
    <source>
        <dbReference type="ARBA" id="ARBA00001933"/>
    </source>
</evidence>
<accession>D1B950</accession>
<dbReference type="AlphaFoldDB" id="D1B950"/>
<evidence type="ECO:0000256" key="3">
    <source>
        <dbReference type="ARBA" id="ARBA00022898"/>
    </source>
</evidence>
<dbReference type="eggNOG" id="COG0031">
    <property type="taxonomic scope" value="Bacteria"/>
</dbReference>
<dbReference type="PANTHER" id="PTHR10314">
    <property type="entry name" value="CYSTATHIONINE BETA-SYNTHASE"/>
    <property type="match status" value="1"/>
</dbReference>
<dbReference type="GO" id="GO:0009069">
    <property type="term" value="P:serine family amino acid metabolic process"/>
    <property type="evidence" value="ECO:0007669"/>
    <property type="project" value="UniProtKB-ARBA"/>
</dbReference>
<protein>
    <submittedName>
        <fullName evidence="5">Pyridoxal-5'-phosphate-dependent protein beta subunit</fullName>
    </submittedName>
</protein>
<keyword evidence="3" id="KW-0663">Pyridoxal phosphate</keyword>
<gene>
    <name evidence="5" type="ordered locus">Taci_0567</name>
</gene>
<evidence type="ECO:0000313" key="6">
    <source>
        <dbReference type="Proteomes" id="UP000002030"/>
    </source>
</evidence>
<evidence type="ECO:0000313" key="5">
    <source>
        <dbReference type="EMBL" id="ACZ18803.1"/>
    </source>
</evidence>
<reference evidence="5 6" key="1">
    <citation type="journal article" date="2009" name="Stand. Genomic Sci.">
        <title>Complete genome sequence of Thermanaerovibrio acidaminovorans type strain (Su883).</title>
        <authorList>
            <person name="Chovatia M."/>
            <person name="Sikorski J."/>
            <person name="Schroder M."/>
            <person name="Lapidus A."/>
            <person name="Nolan M."/>
            <person name="Tice H."/>
            <person name="Glavina Del Rio T."/>
            <person name="Copeland A."/>
            <person name="Cheng J.F."/>
            <person name="Lucas S."/>
            <person name="Chen F."/>
            <person name="Bruce D."/>
            <person name="Goodwin L."/>
            <person name="Pitluck S."/>
            <person name="Ivanova N."/>
            <person name="Mavromatis K."/>
            <person name="Ovchinnikova G."/>
            <person name="Pati A."/>
            <person name="Chen A."/>
            <person name="Palaniappan K."/>
            <person name="Land M."/>
            <person name="Hauser L."/>
            <person name="Chang Y.J."/>
            <person name="Jeffries C.D."/>
            <person name="Chain P."/>
            <person name="Saunders E."/>
            <person name="Detter J.C."/>
            <person name="Brettin T."/>
            <person name="Rohde M."/>
            <person name="Goker M."/>
            <person name="Spring S."/>
            <person name="Bristow J."/>
            <person name="Markowitz V."/>
            <person name="Hugenholtz P."/>
            <person name="Kyrpides N.C."/>
            <person name="Klenk H.P."/>
            <person name="Eisen J.A."/>
        </authorList>
    </citation>
    <scope>NUCLEOTIDE SEQUENCE [LARGE SCALE GENOMIC DNA]</scope>
    <source>
        <strain evidence="6">ATCC 49978 / DSM 6589 / Su883</strain>
    </source>
</reference>
<name>D1B950_THEAS</name>
<evidence type="ECO:0000256" key="2">
    <source>
        <dbReference type="ARBA" id="ARBA00007103"/>
    </source>
</evidence>
<dbReference type="Pfam" id="PF00291">
    <property type="entry name" value="PALP"/>
    <property type="match status" value="1"/>
</dbReference>
<dbReference type="SUPFAM" id="SSF53686">
    <property type="entry name" value="Tryptophan synthase beta subunit-like PLP-dependent enzymes"/>
    <property type="match status" value="1"/>
</dbReference>
<dbReference type="Gene3D" id="3.40.50.1100">
    <property type="match status" value="2"/>
</dbReference>
<dbReference type="STRING" id="525903.Taci_0567"/>
<dbReference type="CDD" id="cd01561">
    <property type="entry name" value="CBS_like"/>
    <property type="match status" value="1"/>
</dbReference>
<feature type="domain" description="Tryptophan synthase beta chain-like PALP" evidence="4">
    <location>
        <begin position="6"/>
        <end position="284"/>
    </location>
</feature>
<comment type="cofactor">
    <cofactor evidence="1">
        <name>pyridoxal 5'-phosphate</name>
        <dbReference type="ChEBI" id="CHEBI:597326"/>
    </cofactor>
</comment>
<sequence length="301" mass="32364">MREGILAHVGNTPLVLLRNSSTNPKVKIWAKLEMLNPSGSLKDRVALSMVEGAEARGELKPGMTLVEATSGNTGIALGMVAAVKGYKLKIFMSEAKTIERRKILKYWGADLVLTTKDDPDSHILSAMAYAKEHPDCFYVNQNENRDNVEAHRRGTGIEIIEQLHQHGEKVDAFVAGFGTGGCLMGVAKAFVDKGVSAKVYGVEPMPNTGGIDGLKHRSEAYQPLIADRSLLAGIIDVSRDDAIAGARSISAKEGIMAGMSSGATLHAAQELAKTMESGNIVVIFGDRGERYFSTPIFDYQG</sequence>
<dbReference type="EMBL" id="CP001818">
    <property type="protein sequence ID" value="ACZ18803.1"/>
    <property type="molecule type" value="Genomic_DNA"/>
</dbReference>
<dbReference type="EnsemblBacteria" id="ACZ18803">
    <property type="protein sequence ID" value="ACZ18803"/>
    <property type="gene ID" value="Taci_0567"/>
</dbReference>
<dbReference type="Proteomes" id="UP000002030">
    <property type="component" value="Chromosome"/>
</dbReference>
<organism evidence="5 6">
    <name type="scientific">Thermanaerovibrio acidaminovorans (strain ATCC 49978 / DSM 6589 / Su883)</name>
    <name type="common">Selenomonas acidaminovorans</name>
    <dbReference type="NCBI Taxonomy" id="525903"/>
    <lineage>
        <taxon>Bacteria</taxon>
        <taxon>Thermotogati</taxon>
        <taxon>Synergistota</taxon>
        <taxon>Synergistia</taxon>
        <taxon>Synergistales</taxon>
        <taxon>Synergistaceae</taxon>
        <taxon>Thermanaerovibrio</taxon>
    </lineage>
</organism>
<dbReference type="KEGG" id="tai:Taci_0567"/>
<dbReference type="RefSeq" id="WP_012869319.1">
    <property type="nucleotide sequence ID" value="NC_013522.1"/>
</dbReference>
<proteinExistence type="inferred from homology"/>
<dbReference type="InterPro" id="IPR050214">
    <property type="entry name" value="Cys_Synth/Cystath_Beta-Synth"/>
</dbReference>
<evidence type="ECO:0000259" key="4">
    <source>
        <dbReference type="Pfam" id="PF00291"/>
    </source>
</evidence>
<dbReference type="FunFam" id="3.40.50.1100:FF:000003">
    <property type="entry name" value="Cystathionine beta-synthase"/>
    <property type="match status" value="1"/>
</dbReference>
<dbReference type="InterPro" id="IPR001926">
    <property type="entry name" value="TrpB-like_PALP"/>
</dbReference>
<dbReference type="HOGENOM" id="CLU_021018_1_0_0"/>
<dbReference type="GO" id="GO:0006534">
    <property type="term" value="P:cysteine metabolic process"/>
    <property type="evidence" value="ECO:0007669"/>
    <property type="project" value="UniProtKB-ARBA"/>
</dbReference>
<dbReference type="InterPro" id="IPR036052">
    <property type="entry name" value="TrpB-like_PALP_sf"/>
</dbReference>
<comment type="similarity">
    <text evidence="2">Belongs to the cysteine synthase/cystathionine beta-synthase family.</text>
</comment>